<evidence type="ECO:0000313" key="3">
    <source>
        <dbReference type="Proteomes" id="UP000187735"/>
    </source>
</evidence>
<protein>
    <recommendedName>
        <fullName evidence="1">Ice-binding protein C-terminal domain-containing protein</fullName>
    </recommendedName>
</protein>
<organism evidence="2 3">
    <name type="scientific">Fuerstiella marisgermanici</name>
    <dbReference type="NCBI Taxonomy" id="1891926"/>
    <lineage>
        <taxon>Bacteria</taxon>
        <taxon>Pseudomonadati</taxon>
        <taxon>Planctomycetota</taxon>
        <taxon>Planctomycetia</taxon>
        <taxon>Planctomycetales</taxon>
        <taxon>Planctomycetaceae</taxon>
        <taxon>Fuerstiella</taxon>
    </lineage>
</organism>
<sequence>MQGIAPTFNDGSLFGASVHPTSGPISSVTNGDVGFRDSIHIATGGIMTIALAERTDIDQINSYTSWRFDRIDQRYTVLSSTNGVTYTPIPDGTNVNQDHADPDVDGEQLVELTSLGLTGVTHLRWDFSVPQPAGFAAYSEFAAFGSPSIVSTVPEPSTLCVLVFGSLGVWVRRQRSLMKSHTELP</sequence>
<dbReference type="Proteomes" id="UP000187735">
    <property type="component" value="Chromosome"/>
</dbReference>
<dbReference type="Pfam" id="PF07589">
    <property type="entry name" value="PEP-CTERM"/>
    <property type="match status" value="1"/>
</dbReference>
<proteinExistence type="predicted"/>
<dbReference type="AlphaFoldDB" id="A0A1P8WG30"/>
<dbReference type="NCBIfam" id="TIGR02595">
    <property type="entry name" value="PEP_CTERM"/>
    <property type="match status" value="1"/>
</dbReference>
<name>A0A1P8WG30_9PLAN</name>
<accession>A0A1P8WG30</accession>
<dbReference type="InterPro" id="IPR013424">
    <property type="entry name" value="Ice-binding_C"/>
</dbReference>
<evidence type="ECO:0000313" key="2">
    <source>
        <dbReference type="EMBL" id="APZ92990.1"/>
    </source>
</evidence>
<reference evidence="2 3" key="1">
    <citation type="journal article" date="2016" name="Front. Microbiol.">
        <title>Fuerstia marisgermanicae gen. nov., sp. nov., an Unusual Member of the Phylum Planctomycetes from the German Wadden Sea.</title>
        <authorList>
            <person name="Kohn T."/>
            <person name="Heuer A."/>
            <person name="Jogler M."/>
            <person name="Vollmers J."/>
            <person name="Boedeker C."/>
            <person name="Bunk B."/>
            <person name="Rast P."/>
            <person name="Borchert D."/>
            <person name="Glockner I."/>
            <person name="Freese H.M."/>
            <person name="Klenk H.P."/>
            <person name="Overmann J."/>
            <person name="Kaster A.K."/>
            <person name="Rohde M."/>
            <person name="Wiegand S."/>
            <person name="Jogler C."/>
        </authorList>
    </citation>
    <scope>NUCLEOTIDE SEQUENCE [LARGE SCALE GENOMIC DNA]</scope>
    <source>
        <strain evidence="2 3">NH11</strain>
    </source>
</reference>
<feature type="domain" description="Ice-binding protein C-terminal" evidence="1">
    <location>
        <begin position="152"/>
        <end position="173"/>
    </location>
</feature>
<evidence type="ECO:0000259" key="1">
    <source>
        <dbReference type="Pfam" id="PF07589"/>
    </source>
</evidence>
<dbReference type="OrthoDB" id="255262at2"/>
<dbReference type="EMBL" id="CP017641">
    <property type="protein sequence ID" value="APZ92990.1"/>
    <property type="molecule type" value="Genomic_DNA"/>
</dbReference>
<dbReference type="KEGG" id="fmr:Fuma_02602"/>
<gene>
    <name evidence="2" type="ORF">Fuma_02602</name>
</gene>
<keyword evidence="3" id="KW-1185">Reference proteome</keyword>